<accession>A0A8H6YQQ0</accession>
<dbReference type="PANTHER" id="PTHR48125">
    <property type="entry name" value="LP07818P1"/>
    <property type="match status" value="1"/>
</dbReference>
<dbReference type="PANTHER" id="PTHR48125:SF10">
    <property type="entry name" value="OS12G0136300 PROTEIN"/>
    <property type="match status" value="1"/>
</dbReference>
<feature type="compositionally biased region" description="Low complexity" evidence="1">
    <location>
        <begin position="258"/>
        <end position="285"/>
    </location>
</feature>
<evidence type="ECO:0000313" key="3">
    <source>
        <dbReference type="EMBL" id="KAF7365493.1"/>
    </source>
</evidence>
<reference evidence="3" key="1">
    <citation type="submission" date="2020-05" db="EMBL/GenBank/DDBJ databases">
        <title>Mycena genomes resolve the evolution of fungal bioluminescence.</title>
        <authorList>
            <person name="Tsai I.J."/>
        </authorList>
    </citation>
    <scope>NUCLEOTIDE SEQUENCE</scope>
    <source>
        <strain evidence="3">CCC161011</strain>
    </source>
</reference>
<feature type="compositionally biased region" description="Basic residues" evidence="1">
    <location>
        <begin position="1093"/>
        <end position="1103"/>
    </location>
</feature>
<proteinExistence type="predicted"/>
<evidence type="ECO:0000259" key="2">
    <source>
        <dbReference type="PROSITE" id="PS50006"/>
    </source>
</evidence>
<feature type="compositionally biased region" description="Low complexity" evidence="1">
    <location>
        <begin position="1023"/>
        <end position="1032"/>
    </location>
</feature>
<feature type="compositionally biased region" description="Low complexity" evidence="1">
    <location>
        <begin position="519"/>
        <end position="546"/>
    </location>
</feature>
<protein>
    <submittedName>
        <fullName evidence="3">FHA domain-containing protein</fullName>
    </submittedName>
</protein>
<feature type="compositionally biased region" description="Acidic residues" evidence="1">
    <location>
        <begin position="1065"/>
        <end position="1075"/>
    </location>
</feature>
<feature type="compositionally biased region" description="Low complexity" evidence="1">
    <location>
        <begin position="397"/>
        <end position="407"/>
    </location>
</feature>
<gene>
    <name evidence="3" type="ORF">MVEN_00422300</name>
</gene>
<feature type="region of interest" description="Disordered" evidence="1">
    <location>
        <begin position="173"/>
        <end position="221"/>
    </location>
</feature>
<dbReference type="AlphaFoldDB" id="A0A8H6YQQ0"/>
<feature type="compositionally biased region" description="Acidic residues" evidence="1">
    <location>
        <begin position="379"/>
        <end position="390"/>
    </location>
</feature>
<dbReference type="Proteomes" id="UP000620124">
    <property type="component" value="Unassembled WGS sequence"/>
</dbReference>
<dbReference type="OrthoDB" id="6288785at2759"/>
<feature type="region of interest" description="Disordered" evidence="1">
    <location>
        <begin position="714"/>
        <end position="1202"/>
    </location>
</feature>
<dbReference type="Gene3D" id="2.60.200.20">
    <property type="match status" value="1"/>
</dbReference>
<comment type="caution">
    <text evidence="3">The sequence shown here is derived from an EMBL/GenBank/DDBJ whole genome shotgun (WGS) entry which is preliminary data.</text>
</comment>
<feature type="compositionally biased region" description="Polar residues" evidence="1">
    <location>
        <begin position="848"/>
        <end position="864"/>
    </location>
</feature>
<dbReference type="Pfam" id="PF00498">
    <property type="entry name" value="FHA"/>
    <property type="match status" value="1"/>
</dbReference>
<feature type="compositionally biased region" description="Basic and acidic residues" evidence="1">
    <location>
        <begin position="791"/>
        <end position="811"/>
    </location>
</feature>
<name>A0A8H6YQQ0_9AGAR</name>
<dbReference type="InterPro" id="IPR008984">
    <property type="entry name" value="SMAD_FHA_dom_sf"/>
</dbReference>
<feature type="compositionally biased region" description="Low complexity" evidence="1">
    <location>
        <begin position="504"/>
        <end position="513"/>
    </location>
</feature>
<dbReference type="EMBL" id="JACAZI010000003">
    <property type="protein sequence ID" value="KAF7365493.1"/>
    <property type="molecule type" value="Genomic_DNA"/>
</dbReference>
<dbReference type="InterPro" id="IPR000253">
    <property type="entry name" value="FHA_dom"/>
</dbReference>
<keyword evidence="4" id="KW-1185">Reference proteome</keyword>
<dbReference type="SUPFAM" id="SSF49879">
    <property type="entry name" value="SMAD/FHA domain"/>
    <property type="match status" value="1"/>
</dbReference>
<dbReference type="SMART" id="SM00240">
    <property type="entry name" value="FHA"/>
    <property type="match status" value="1"/>
</dbReference>
<feature type="domain" description="FHA" evidence="2">
    <location>
        <begin position="38"/>
        <end position="87"/>
    </location>
</feature>
<evidence type="ECO:0000256" key="1">
    <source>
        <dbReference type="SAM" id="MobiDB-lite"/>
    </source>
</evidence>
<evidence type="ECO:0000313" key="4">
    <source>
        <dbReference type="Proteomes" id="UP000620124"/>
    </source>
</evidence>
<feature type="compositionally biased region" description="Low complexity" evidence="1">
    <location>
        <begin position="173"/>
        <end position="183"/>
    </location>
</feature>
<feature type="compositionally biased region" description="Low complexity" evidence="1">
    <location>
        <begin position="1131"/>
        <end position="1153"/>
    </location>
</feature>
<dbReference type="PROSITE" id="PS50006">
    <property type="entry name" value="FHA_DOMAIN"/>
    <property type="match status" value="1"/>
</dbReference>
<feature type="compositionally biased region" description="Low complexity" evidence="1">
    <location>
        <begin position="316"/>
        <end position="353"/>
    </location>
</feature>
<sequence>MDTPGRFGTIELLRQKSPNTPGEDVVVIASFGVDTPTVSFGRDPTCSVRLYYPAVAPLHARIVFNEDRKAFVEVLGKSGVVVDGCMVFPLDEGNGTNGMRTVALGNASEVEIHGKRFRFTYPPKEMRAALAASPARPGNRALRLSMIASAQVFSPRPSHDPRQNLRVLQSPLRLASPASSSPRKNSAPGTPTPSPRVKGSPVHQEQDVDEDEEVETITLVQGAHPRVVEEAKDLVILEDVELSAEERARSASPHFNDSPSPNGGRGRSGSMSLGVAGMNPPLRAAPAPPPSAPRTPRRQSLHKAVLIRSAQRAVRAANSAPSSASNSGSNTPVSSNSSNSNSNSASSTPSVGGARPVVRGWEPPSPNKTTVATAQHEDSESDTDTEEEEAEVRRLGLEVLSVSSGSDVSDDDDDEDANGEQNAEEEQEGKEQEPQRGLGWRKSLERIALWPFGGGKVKKEEEEAKLPPGCNEGNDNNHQIEMMPEAETETEMVTPRRKVVGAQRTPAAARTPAFPRPVSPAKASARPPSPAKASARPPSPAKATARPPSPVKAPAQKPATPSPFGVAHPAAQTPRGFGRKSLPSSETDAQHVREDANDGVAPMDVDAEGYTPIYEDLAAYRHPQASTSNPSLHRAAAVEEKASTPPPAKAGRPLAAFMTPQPSRTGFGETVNAAAGAGGAAVPRYSLGGVAQRVRVEDSPWKVRDLLATNAHARGPGAGVRAATHPANPFTGGQGTPARRPPLSDAERRAISERRRSALTAPDDFFKGGDTGDVTCKEGRGNANADALAGEQKEEDPRRILENLRETVEGLKRRRESVEFQAQTEEKEEQEKERPLARMLRGRVGEDSGSQTQLAESEPGTTKNTTKKVSRGKSKEPEEVMDVDAPPKPARRTRKAAPTPAPEASDDEMTIDPVPASTKPARRGRKPAMEKSGTELTLAVPAAPRRGRSATPTPTSAAEDERDQDQAVDPAPAKSARRTRKPTAEPESDAELPNLPPAPTKPRRTRKATAEPESDAEPPPAPARRAALPATEPAKRRGRTGAKATPASAPERKTTTRGRSRAPEMEAEDADDADPLDSITDTPEVELVAIVPPKRRARSVKPKAVKEEEAELVLEEPARGGRAKKATTSTAVPAAPKPRSARKAAMPASAQAAVEKENAPGEESEEPVVKVRVSRSKKVKEEGQEVDVAAPALRRTRTRTRT</sequence>
<feature type="compositionally biased region" description="Basic and acidic residues" evidence="1">
    <location>
        <begin position="745"/>
        <end position="756"/>
    </location>
</feature>
<feature type="compositionally biased region" description="Acidic residues" evidence="1">
    <location>
        <begin position="408"/>
        <end position="428"/>
    </location>
</feature>
<feature type="region of interest" description="Disordered" evidence="1">
    <location>
        <begin position="247"/>
        <end position="605"/>
    </location>
</feature>
<feature type="region of interest" description="Disordered" evidence="1">
    <location>
        <begin position="624"/>
        <end position="671"/>
    </location>
</feature>
<organism evidence="3 4">
    <name type="scientific">Mycena venus</name>
    <dbReference type="NCBI Taxonomy" id="2733690"/>
    <lineage>
        <taxon>Eukaryota</taxon>
        <taxon>Fungi</taxon>
        <taxon>Dikarya</taxon>
        <taxon>Basidiomycota</taxon>
        <taxon>Agaricomycotina</taxon>
        <taxon>Agaricomycetes</taxon>
        <taxon>Agaricomycetidae</taxon>
        <taxon>Agaricales</taxon>
        <taxon>Marasmiineae</taxon>
        <taxon>Mycenaceae</taxon>
        <taxon>Mycena</taxon>
    </lineage>
</organism>